<evidence type="ECO:0000256" key="3">
    <source>
        <dbReference type="ARBA" id="ARBA00022989"/>
    </source>
</evidence>
<dbReference type="PANTHER" id="PTHR10924:SF4">
    <property type="entry name" value="GH15861P"/>
    <property type="match status" value="1"/>
</dbReference>
<dbReference type="InterPro" id="IPR049680">
    <property type="entry name" value="FLVCR1-2_SLC49-like"/>
</dbReference>
<name>A0ABD0XV37_9HEMI</name>
<keyword evidence="7" id="KW-1185">Reference proteome</keyword>
<comment type="caution">
    <text evidence="6">The sequence shown here is derived from an EMBL/GenBank/DDBJ whole genome shotgun (WGS) entry which is preliminary data.</text>
</comment>
<dbReference type="Proteomes" id="UP001558652">
    <property type="component" value="Unassembled WGS sequence"/>
</dbReference>
<evidence type="ECO:0000313" key="7">
    <source>
        <dbReference type="Proteomes" id="UP001558652"/>
    </source>
</evidence>
<dbReference type="Gene3D" id="1.20.1250.20">
    <property type="entry name" value="MFS general substrate transporter like domains"/>
    <property type="match status" value="1"/>
</dbReference>
<organism evidence="6 7">
    <name type="scientific">Ranatra chinensis</name>
    <dbReference type="NCBI Taxonomy" id="642074"/>
    <lineage>
        <taxon>Eukaryota</taxon>
        <taxon>Metazoa</taxon>
        <taxon>Ecdysozoa</taxon>
        <taxon>Arthropoda</taxon>
        <taxon>Hexapoda</taxon>
        <taxon>Insecta</taxon>
        <taxon>Pterygota</taxon>
        <taxon>Neoptera</taxon>
        <taxon>Paraneoptera</taxon>
        <taxon>Hemiptera</taxon>
        <taxon>Heteroptera</taxon>
        <taxon>Panheteroptera</taxon>
        <taxon>Nepomorpha</taxon>
        <taxon>Nepidae</taxon>
        <taxon>Ranatrinae</taxon>
        <taxon>Ranatra</taxon>
    </lineage>
</organism>
<evidence type="ECO:0000256" key="2">
    <source>
        <dbReference type="ARBA" id="ARBA00022692"/>
    </source>
</evidence>
<dbReference type="PANTHER" id="PTHR10924">
    <property type="entry name" value="MAJOR FACILITATOR SUPERFAMILY PROTEIN-RELATED"/>
    <property type="match status" value="1"/>
</dbReference>
<dbReference type="InterPro" id="IPR036259">
    <property type="entry name" value="MFS_trans_sf"/>
</dbReference>
<dbReference type="InterPro" id="IPR011701">
    <property type="entry name" value="MFS"/>
</dbReference>
<dbReference type="AlphaFoldDB" id="A0ABD0XV37"/>
<gene>
    <name evidence="6" type="ORF">AAG570_007172</name>
</gene>
<protein>
    <submittedName>
        <fullName evidence="6">Uncharacterized protein</fullName>
    </submittedName>
</protein>
<sequence>MTNAFQWIQYSIISNVVVKFYGDLPSTWVDWTSMVYMVFYIVLIVPGSWAVDYFGLRKCLVLGTLVNCAGAWVKVGSSRSDLFVVSFVGQCLSAASQVFVLSIPARLAAVWFGPDQVSSACAIGVFGNQVLRGYRGGGPFGRIF</sequence>
<keyword evidence="3 5" id="KW-1133">Transmembrane helix</keyword>
<dbReference type="SUPFAM" id="SSF103473">
    <property type="entry name" value="MFS general substrate transporter"/>
    <property type="match status" value="1"/>
</dbReference>
<evidence type="ECO:0000256" key="5">
    <source>
        <dbReference type="SAM" id="Phobius"/>
    </source>
</evidence>
<reference evidence="6 7" key="1">
    <citation type="submission" date="2024-07" db="EMBL/GenBank/DDBJ databases">
        <title>Chromosome-level genome assembly of the water stick insect Ranatra chinensis (Heteroptera: Nepidae).</title>
        <authorList>
            <person name="Liu X."/>
        </authorList>
    </citation>
    <scope>NUCLEOTIDE SEQUENCE [LARGE SCALE GENOMIC DNA]</scope>
    <source>
        <strain evidence="6">Cailab_2021Rc</strain>
        <tissue evidence="6">Muscle</tissue>
    </source>
</reference>
<evidence type="ECO:0000313" key="6">
    <source>
        <dbReference type="EMBL" id="KAL1115141.1"/>
    </source>
</evidence>
<keyword evidence="2 5" id="KW-0812">Transmembrane</keyword>
<accession>A0ABD0XV37</accession>
<evidence type="ECO:0000256" key="1">
    <source>
        <dbReference type="ARBA" id="ARBA00004141"/>
    </source>
</evidence>
<proteinExistence type="predicted"/>
<dbReference type="Pfam" id="PF07690">
    <property type="entry name" value="MFS_1"/>
    <property type="match status" value="1"/>
</dbReference>
<feature type="transmembrane region" description="Helical" evidence="5">
    <location>
        <begin position="34"/>
        <end position="56"/>
    </location>
</feature>
<dbReference type="GO" id="GO:0016020">
    <property type="term" value="C:membrane"/>
    <property type="evidence" value="ECO:0007669"/>
    <property type="project" value="UniProtKB-SubCell"/>
</dbReference>
<dbReference type="EMBL" id="JBFDAA010000020">
    <property type="protein sequence ID" value="KAL1115141.1"/>
    <property type="molecule type" value="Genomic_DNA"/>
</dbReference>
<evidence type="ECO:0000256" key="4">
    <source>
        <dbReference type="ARBA" id="ARBA00023136"/>
    </source>
</evidence>
<comment type="subcellular location">
    <subcellularLocation>
        <location evidence="1">Membrane</location>
        <topology evidence="1">Multi-pass membrane protein</topology>
    </subcellularLocation>
</comment>
<keyword evidence="4 5" id="KW-0472">Membrane</keyword>